<dbReference type="AlphaFoldDB" id="A0AA39HQC4"/>
<keyword evidence="1" id="KW-0732">Signal</keyword>
<gene>
    <name evidence="2" type="ORF">QR680_004259</name>
</gene>
<dbReference type="EMBL" id="JAUCMV010000003">
    <property type="protein sequence ID" value="KAK0408957.1"/>
    <property type="molecule type" value="Genomic_DNA"/>
</dbReference>
<accession>A0AA39HQC4</accession>
<feature type="chain" id="PRO_5041239158" description="Serpin domain-containing protein" evidence="1">
    <location>
        <begin position="21"/>
        <end position="453"/>
    </location>
</feature>
<proteinExistence type="predicted"/>
<evidence type="ECO:0000313" key="2">
    <source>
        <dbReference type="EMBL" id="KAK0408957.1"/>
    </source>
</evidence>
<evidence type="ECO:0000313" key="3">
    <source>
        <dbReference type="Proteomes" id="UP001175271"/>
    </source>
</evidence>
<feature type="signal peptide" evidence="1">
    <location>
        <begin position="1"/>
        <end position="20"/>
    </location>
</feature>
<comment type="caution">
    <text evidence="2">The sequence shown here is derived from an EMBL/GenBank/DDBJ whole genome shotgun (WGS) entry which is preliminary data.</text>
</comment>
<name>A0AA39HQC4_9BILA</name>
<reference evidence="2" key="1">
    <citation type="submission" date="2023-06" db="EMBL/GenBank/DDBJ databases">
        <title>Genomic analysis of the entomopathogenic nematode Steinernema hermaphroditum.</title>
        <authorList>
            <person name="Schwarz E.M."/>
            <person name="Heppert J.K."/>
            <person name="Baniya A."/>
            <person name="Schwartz H.T."/>
            <person name="Tan C.-H."/>
            <person name="Antoshechkin I."/>
            <person name="Sternberg P.W."/>
            <person name="Goodrich-Blair H."/>
            <person name="Dillman A.R."/>
        </authorList>
    </citation>
    <scope>NUCLEOTIDE SEQUENCE</scope>
    <source>
        <strain evidence="2">PS9179</strain>
        <tissue evidence="2">Whole animal</tissue>
    </source>
</reference>
<organism evidence="2 3">
    <name type="scientific">Steinernema hermaphroditum</name>
    <dbReference type="NCBI Taxonomy" id="289476"/>
    <lineage>
        <taxon>Eukaryota</taxon>
        <taxon>Metazoa</taxon>
        <taxon>Ecdysozoa</taxon>
        <taxon>Nematoda</taxon>
        <taxon>Chromadorea</taxon>
        <taxon>Rhabditida</taxon>
        <taxon>Tylenchina</taxon>
        <taxon>Panagrolaimomorpha</taxon>
        <taxon>Strongyloidoidea</taxon>
        <taxon>Steinernematidae</taxon>
        <taxon>Steinernema</taxon>
    </lineage>
</organism>
<keyword evidence="3" id="KW-1185">Reference proteome</keyword>
<sequence length="453" mass="51753">MKRRHLITLVVLFWVAKSDGGSTPRPDNFSDEDVLAAVRNGTEWYKKAASGETFIFPPLAVCKNLARALFLLNQTPDVTSKKKEVAEFLDSVMNFEKVMEDNEKRLSPMTFQNYAYLSKRLFYPAIRLRVSLTLSGNNWFSREDNPQVASTMFRINGQMIEDILMYSNYSTALYTSLQSAILRVYFELTFFSYIYPVYMSQSVAILHEDDINDVFTKAKAIERTLLEGAEKQQAMWWKEGVVASARRFLSEEHLSGGWKNSAANLKEHLDKNYGRSYWPEKEVHRFGVVIFNDSFVYTPGIEEDPRVVFFRWEGKSAYVLIYKSTFGEEGNKTYIHNKKFYWNSTNQIEDTFDMQTISGSCLDLWDYTTTISSAIQSRVTAAMTLNDKLFYFWFTTNSKIEDTKWTDADVGVALSSNGTSSALSGTTIAVESLASFCFGVKKVKIPVLIVLGL</sequence>
<evidence type="ECO:0008006" key="4">
    <source>
        <dbReference type="Google" id="ProtNLM"/>
    </source>
</evidence>
<dbReference type="Proteomes" id="UP001175271">
    <property type="component" value="Unassembled WGS sequence"/>
</dbReference>
<protein>
    <recommendedName>
        <fullName evidence="4">Serpin domain-containing protein</fullName>
    </recommendedName>
</protein>
<evidence type="ECO:0000256" key="1">
    <source>
        <dbReference type="SAM" id="SignalP"/>
    </source>
</evidence>